<dbReference type="OrthoDB" id="659361at2"/>
<proteinExistence type="inferred from homology"/>
<dbReference type="GO" id="GO:0016987">
    <property type="term" value="F:sigma factor activity"/>
    <property type="evidence" value="ECO:0007669"/>
    <property type="project" value="UniProtKB-KW"/>
</dbReference>
<dbReference type="GO" id="GO:0006352">
    <property type="term" value="P:DNA-templated transcription initiation"/>
    <property type="evidence" value="ECO:0007669"/>
    <property type="project" value="InterPro"/>
</dbReference>
<organism evidence="7 8">
    <name type="scientific">Niastella vici</name>
    <dbReference type="NCBI Taxonomy" id="1703345"/>
    <lineage>
        <taxon>Bacteria</taxon>
        <taxon>Pseudomonadati</taxon>
        <taxon>Bacteroidota</taxon>
        <taxon>Chitinophagia</taxon>
        <taxon>Chitinophagales</taxon>
        <taxon>Chitinophagaceae</taxon>
        <taxon>Niastella</taxon>
    </lineage>
</organism>
<dbReference type="InterPro" id="IPR013249">
    <property type="entry name" value="RNA_pol_sigma70_r4_t2"/>
</dbReference>
<keyword evidence="4" id="KW-0804">Transcription</keyword>
<evidence type="ECO:0000256" key="2">
    <source>
        <dbReference type="ARBA" id="ARBA00023015"/>
    </source>
</evidence>
<name>A0A1V9G059_9BACT</name>
<dbReference type="NCBIfam" id="TIGR02937">
    <property type="entry name" value="sigma70-ECF"/>
    <property type="match status" value="1"/>
</dbReference>
<evidence type="ECO:0000259" key="6">
    <source>
        <dbReference type="Pfam" id="PF08281"/>
    </source>
</evidence>
<dbReference type="Proteomes" id="UP000192796">
    <property type="component" value="Unassembled WGS sequence"/>
</dbReference>
<evidence type="ECO:0000313" key="8">
    <source>
        <dbReference type="Proteomes" id="UP000192796"/>
    </source>
</evidence>
<keyword evidence="3" id="KW-0731">Sigma factor</keyword>
<sequence length="188" mass="21764">MEKKENITSIFQRLAYRDDQDAFYRLHADFFPRLFRLVYSLTGQREVAEELTNDVFIQIWQNRRKLNSIKNPEVYLFVCAKNIAFAYLKSIKLPIVSLDGLQQFDLQIERTAEDILISSEMVSRINTAIAQLPAQCKLVFLLVKENNLKYREVAAVLDISVKTVEAQMNIALKKLTSSIPFLLPAFSR</sequence>
<comment type="caution">
    <text evidence="7">The sequence shown here is derived from an EMBL/GenBank/DDBJ whole genome shotgun (WGS) entry which is preliminary data.</text>
</comment>
<dbReference type="PANTHER" id="PTHR43133:SF46">
    <property type="entry name" value="RNA POLYMERASE SIGMA-70 FACTOR ECF SUBFAMILY"/>
    <property type="match status" value="1"/>
</dbReference>
<dbReference type="RefSeq" id="WP_081147574.1">
    <property type="nucleotide sequence ID" value="NZ_LVYD01000044.1"/>
</dbReference>
<dbReference type="InterPro" id="IPR039425">
    <property type="entry name" value="RNA_pol_sigma-70-like"/>
</dbReference>
<keyword evidence="8" id="KW-1185">Reference proteome</keyword>
<dbReference type="Gene3D" id="1.10.10.10">
    <property type="entry name" value="Winged helix-like DNA-binding domain superfamily/Winged helix DNA-binding domain"/>
    <property type="match status" value="1"/>
</dbReference>
<gene>
    <name evidence="7" type="ORF">A3860_23550</name>
</gene>
<dbReference type="InterPro" id="IPR036388">
    <property type="entry name" value="WH-like_DNA-bd_sf"/>
</dbReference>
<evidence type="ECO:0000256" key="3">
    <source>
        <dbReference type="ARBA" id="ARBA00023082"/>
    </source>
</evidence>
<feature type="domain" description="RNA polymerase sigma-70 region 2" evidence="5">
    <location>
        <begin position="31"/>
        <end position="89"/>
    </location>
</feature>
<keyword evidence="2" id="KW-0805">Transcription regulation</keyword>
<reference evidence="7 8" key="1">
    <citation type="submission" date="2016-03" db="EMBL/GenBank/DDBJ databases">
        <title>Niastella vici sp. nov., isolated from farmland soil.</title>
        <authorList>
            <person name="Chen L."/>
            <person name="Wang D."/>
            <person name="Yang S."/>
            <person name="Wang G."/>
        </authorList>
    </citation>
    <scope>NUCLEOTIDE SEQUENCE [LARGE SCALE GENOMIC DNA]</scope>
    <source>
        <strain evidence="7 8">DJ57</strain>
    </source>
</reference>
<dbReference type="InterPro" id="IPR013324">
    <property type="entry name" value="RNA_pol_sigma_r3/r4-like"/>
</dbReference>
<accession>A0A1V9G059</accession>
<evidence type="ECO:0000313" key="7">
    <source>
        <dbReference type="EMBL" id="OQP63908.1"/>
    </source>
</evidence>
<protein>
    <recommendedName>
        <fullName evidence="9">RNA polymerase sigma-70 factor</fullName>
    </recommendedName>
</protein>
<dbReference type="AlphaFoldDB" id="A0A1V9G059"/>
<comment type="similarity">
    <text evidence="1">Belongs to the sigma-70 factor family. ECF subfamily.</text>
</comment>
<dbReference type="SUPFAM" id="SSF88659">
    <property type="entry name" value="Sigma3 and sigma4 domains of RNA polymerase sigma factors"/>
    <property type="match status" value="1"/>
</dbReference>
<dbReference type="InterPro" id="IPR007627">
    <property type="entry name" value="RNA_pol_sigma70_r2"/>
</dbReference>
<evidence type="ECO:0000259" key="5">
    <source>
        <dbReference type="Pfam" id="PF04542"/>
    </source>
</evidence>
<dbReference type="Gene3D" id="1.10.1740.10">
    <property type="match status" value="1"/>
</dbReference>
<dbReference type="Pfam" id="PF04542">
    <property type="entry name" value="Sigma70_r2"/>
    <property type="match status" value="1"/>
</dbReference>
<dbReference type="InterPro" id="IPR014284">
    <property type="entry name" value="RNA_pol_sigma-70_dom"/>
</dbReference>
<dbReference type="SUPFAM" id="SSF88946">
    <property type="entry name" value="Sigma2 domain of RNA polymerase sigma factors"/>
    <property type="match status" value="1"/>
</dbReference>
<feature type="domain" description="RNA polymerase sigma factor 70 region 4 type 2" evidence="6">
    <location>
        <begin position="125"/>
        <end position="175"/>
    </location>
</feature>
<dbReference type="InterPro" id="IPR013325">
    <property type="entry name" value="RNA_pol_sigma_r2"/>
</dbReference>
<dbReference type="GO" id="GO:0003677">
    <property type="term" value="F:DNA binding"/>
    <property type="evidence" value="ECO:0007669"/>
    <property type="project" value="InterPro"/>
</dbReference>
<dbReference type="PANTHER" id="PTHR43133">
    <property type="entry name" value="RNA POLYMERASE ECF-TYPE SIGMA FACTO"/>
    <property type="match status" value="1"/>
</dbReference>
<dbReference type="EMBL" id="LVYD01000044">
    <property type="protein sequence ID" value="OQP63908.1"/>
    <property type="molecule type" value="Genomic_DNA"/>
</dbReference>
<dbReference type="Pfam" id="PF08281">
    <property type="entry name" value="Sigma70_r4_2"/>
    <property type="match status" value="1"/>
</dbReference>
<dbReference type="STRING" id="1703345.A3860_23550"/>
<evidence type="ECO:0008006" key="9">
    <source>
        <dbReference type="Google" id="ProtNLM"/>
    </source>
</evidence>
<evidence type="ECO:0000256" key="4">
    <source>
        <dbReference type="ARBA" id="ARBA00023163"/>
    </source>
</evidence>
<evidence type="ECO:0000256" key="1">
    <source>
        <dbReference type="ARBA" id="ARBA00010641"/>
    </source>
</evidence>